<dbReference type="InterPro" id="IPR002401">
    <property type="entry name" value="Cyt_P450_E_grp-I"/>
</dbReference>
<dbReference type="PANTHER" id="PTHR24291">
    <property type="entry name" value="CYTOCHROME P450 FAMILY 4"/>
    <property type="match status" value="1"/>
</dbReference>
<dbReference type="GO" id="GO:0016705">
    <property type="term" value="F:oxidoreductase activity, acting on paired donors, with incorporation or reduction of molecular oxygen"/>
    <property type="evidence" value="ECO:0007669"/>
    <property type="project" value="InterPro"/>
</dbReference>
<dbReference type="GO" id="GO:0020037">
    <property type="term" value="F:heme binding"/>
    <property type="evidence" value="ECO:0007669"/>
    <property type="project" value="InterPro"/>
</dbReference>
<dbReference type="InterPro" id="IPR001128">
    <property type="entry name" value="Cyt_P450"/>
</dbReference>
<evidence type="ECO:0000256" key="3">
    <source>
        <dbReference type="ARBA" id="ARBA00022723"/>
    </source>
</evidence>
<evidence type="ECO:0000256" key="6">
    <source>
        <dbReference type="ARBA" id="ARBA00023033"/>
    </source>
</evidence>
<dbReference type="Proteomes" id="UP000779809">
    <property type="component" value="Unassembled WGS sequence"/>
</dbReference>
<dbReference type="PROSITE" id="PS00086">
    <property type="entry name" value="CYTOCHROME_P450"/>
    <property type="match status" value="1"/>
</dbReference>
<comment type="cofactor">
    <cofactor evidence="7">
        <name>heme</name>
        <dbReference type="ChEBI" id="CHEBI:30413"/>
    </cofactor>
</comment>
<dbReference type="Pfam" id="PF00067">
    <property type="entry name" value="p450"/>
    <property type="match status" value="1"/>
</dbReference>
<keyword evidence="4 8" id="KW-0560">Oxidoreductase</keyword>
<accession>A0A932EP87</accession>
<comment type="similarity">
    <text evidence="1 8">Belongs to the cytochrome P450 family.</text>
</comment>
<dbReference type="SUPFAM" id="SSF48264">
    <property type="entry name" value="Cytochrome P450"/>
    <property type="match status" value="1"/>
</dbReference>
<proteinExistence type="inferred from homology"/>
<reference evidence="9" key="1">
    <citation type="submission" date="2020-07" db="EMBL/GenBank/DDBJ databases">
        <title>Huge and variable diversity of episymbiotic CPR bacteria and DPANN archaea in groundwater ecosystems.</title>
        <authorList>
            <person name="He C.Y."/>
            <person name="Keren R."/>
            <person name="Whittaker M."/>
            <person name="Farag I.F."/>
            <person name="Doudna J."/>
            <person name="Cate J.H.D."/>
            <person name="Banfield J.F."/>
        </authorList>
    </citation>
    <scope>NUCLEOTIDE SEQUENCE</scope>
    <source>
        <strain evidence="9">NC_groundwater_580_Pr5_B-0.1um_64_19</strain>
    </source>
</reference>
<evidence type="ECO:0000256" key="2">
    <source>
        <dbReference type="ARBA" id="ARBA00022617"/>
    </source>
</evidence>
<dbReference type="PRINTS" id="PR00385">
    <property type="entry name" value="P450"/>
</dbReference>
<evidence type="ECO:0000256" key="1">
    <source>
        <dbReference type="ARBA" id="ARBA00010617"/>
    </source>
</evidence>
<dbReference type="CDD" id="cd20620">
    <property type="entry name" value="CYP132-like"/>
    <property type="match status" value="1"/>
</dbReference>
<organism evidence="9 10">
    <name type="scientific">Candidatus Korobacter versatilis</name>
    <dbReference type="NCBI Taxonomy" id="658062"/>
    <lineage>
        <taxon>Bacteria</taxon>
        <taxon>Pseudomonadati</taxon>
        <taxon>Acidobacteriota</taxon>
        <taxon>Terriglobia</taxon>
        <taxon>Terriglobales</taxon>
        <taxon>Candidatus Korobacteraceae</taxon>
        <taxon>Candidatus Korobacter</taxon>
    </lineage>
</organism>
<evidence type="ECO:0000256" key="4">
    <source>
        <dbReference type="ARBA" id="ARBA00023002"/>
    </source>
</evidence>
<keyword evidence="2 7" id="KW-0349">Heme</keyword>
<dbReference type="PRINTS" id="PR00463">
    <property type="entry name" value="EP450I"/>
</dbReference>
<gene>
    <name evidence="9" type="ORF">HYX28_00770</name>
</gene>
<dbReference type="InterPro" id="IPR017972">
    <property type="entry name" value="Cyt_P450_CS"/>
</dbReference>
<evidence type="ECO:0000256" key="8">
    <source>
        <dbReference type="RuleBase" id="RU000461"/>
    </source>
</evidence>
<dbReference type="InterPro" id="IPR050196">
    <property type="entry name" value="Cytochrome_P450_Monoox"/>
</dbReference>
<keyword evidence="6 8" id="KW-0503">Monooxygenase</keyword>
<evidence type="ECO:0000256" key="7">
    <source>
        <dbReference type="PIRSR" id="PIRSR602401-1"/>
    </source>
</evidence>
<name>A0A932EP87_9BACT</name>
<protein>
    <submittedName>
        <fullName evidence="9">Cytochrome P450</fullName>
    </submittedName>
</protein>
<sequence>MLPWPLRRDPPGPIMTLWGSIPRFRHDPLGFLTSTARRYPDLAHFRLGLTDLYLVSSPHLLKEVLFTLTPKVHKGPLLQRAKRILGNGLLTSEDAFYLRQRKLIAPAFHREHIRNYAATMVEETEVHQRGWKAGAVVDVHAEMQQLTMVITGKLLFGSEVREESGEISAALNDLVAFDEKYFPWSALIERLPLPLSRRLQRARARLDATVYKMIAARRADPGAASRHDFLSMLLHARDAEDPSARMSDEQLRDECMTFFLAGHETTANALAWTSYLLARHPEVQQRLQAELAQNLAGGPPHAADLARLPYLEMVLYESLRLYPPVWTIARRPQEDIKLGGFEVRKGSVIIMPQWVMHRDPRFFPDPERFDPERWTPEARAARPKHSFFGFSAGLRQCIGADMAIMESSIVLAMVLQRWGLSPADDRTVAPNATLTLRPKHPVKVRLQAR</sequence>
<keyword evidence="3 7" id="KW-0479">Metal-binding</keyword>
<evidence type="ECO:0000313" key="9">
    <source>
        <dbReference type="EMBL" id="MBI2677293.1"/>
    </source>
</evidence>
<dbReference type="AlphaFoldDB" id="A0A932EP87"/>
<keyword evidence="5 7" id="KW-0408">Iron</keyword>
<dbReference type="InterPro" id="IPR036396">
    <property type="entry name" value="Cyt_P450_sf"/>
</dbReference>
<dbReference type="GO" id="GO:0005506">
    <property type="term" value="F:iron ion binding"/>
    <property type="evidence" value="ECO:0007669"/>
    <property type="project" value="InterPro"/>
</dbReference>
<comment type="caution">
    <text evidence="9">The sequence shown here is derived from an EMBL/GenBank/DDBJ whole genome shotgun (WGS) entry which is preliminary data.</text>
</comment>
<evidence type="ECO:0000256" key="5">
    <source>
        <dbReference type="ARBA" id="ARBA00023004"/>
    </source>
</evidence>
<dbReference type="Gene3D" id="1.10.630.10">
    <property type="entry name" value="Cytochrome P450"/>
    <property type="match status" value="1"/>
</dbReference>
<feature type="binding site" description="axial binding residue" evidence="7">
    <location>
        <position position="397"/>
    </location>
    <ligand>
        <name>heme</name>
        <dbReference type="ChEBI" id="CHEBI:30413"/>
    </ligand>
    <ligandPart>
        <name>Fe</name>
        <dbReference type="ChEBI" id="CHEBI:18248"/>
    </ligandPart>
</feature>
<dbReference type="EMBL" id="JACPNR010000002">
    <property type="protein sequence ID" value="MBI2677293.1"/>
    <property type="molecule type" value="Genomic_DNA"/>
</dbReference>
<dbReference type="PANTHER" id="PTHR24291:SF50">
    <property type="entry name" value="BIFUNCTIONAL ALBAFLAVENONE MONOOXYGENASE_TERPENE SYNTHASE"/>
    <property type="match status" value="1"/>
</dbReference>
<dbReference type="GO" id="GO:0004497">
    <property type="term" value="F:monooxygenase activity"/>
    <property type="evidence" value="ECO:0007669"/>
    <property type="project" value="UniProtKB-KW"/>
</dbReference>
<evidence type="ECO:0000313" key="10">
    <source>
        <dbReference type="Proteomes" id="UP000779809"/>
    </source>
</evidence>